<name>A0A0K0DPY8_ANGCA</name>
<evidence type="ECO:0000313" key="3">
    <source>
        <dbReference type="WBParaSite" id="ACAC_0001382701-mRNA-1"/>
    </source>
</evidence>
<sequence>LMFGDIDDDELNNSINVESLYGGEFLFRELRAVTFWSITEELTSEVHARVQEWENAMLPILEEEEKRKEFDIHEYGDELLDMFHEVGEVKTLDELLAGRKRYEVSRYFLACLMMANTQNVRVESDVRVDENGSRSSITKVTLLKKGRHHEVFDREGAI</sequence>
<organism evidence="2 3">
    <name type="scientific">Angiostrongylus cantonensis</name>
    <name type="common">Rat lungworm</name>
    <dbReference type="NCBI Taxonomy" id="6313"/>
    <lineage>
        <taxon>Eukaryota</taxon>
        <taxon>Metazoa</taxon>
        <taxon>Ecdysozoa</taxon>
        <taxon>Nematoda</taxon>
        <taxon>Chromadorea</taxon>
        <taxon>Rhabditida</taxon>
        <taxon>Rhabditina</taxon>
        <taxon>Rhabditomorpha</taxon>
        <taxon>Strongyloidea</taxon>
        <taxon>Metastrongylidae</taxon>
        <taxon>Angiostrongylus</taxon>
    </lineage>
</organism>
<dbReference type="Proteomes" id="UP000035642">
    <property type="component" value="Unassembled WGS sequence"/>
</dbReference>
<dbReference type="InterPro" id="IPR031739">
    <property type="entry name" value="Ncaph2"/>
</dbReference>
<dbReference type="GO" id="GO:0000796">
    <property type="term" value="C:condensin complex"/>
    <property type="evidence" value="ECO:0007669"/>
    <property type="project" value="TreeGrafter"/>
</dbReference>
<dbReference type="GO" id="GO:0051306">
    <property type="term" value="P:mitotic sister chromatid separation"/>
    <property type="evidence" value="ECO:0007669"/>
    <property type="project" value="TreeGrafter"/>
</dbReference>
<reference evidence="3" key="2">
    <citation type="submission" date="2017-02" db="UniProtKB">
        <authorList>
            <consortium name="WormBaseParasite"/>
        </authorList>
    </citation>
    <scope>IDENTIFICATION</scope>
</reference>
<dbReference type="PANTHER" id="PTHR14324:SF3">
    <property type="entry name" value="CONDENSIN-2 COMPLEX SUBUNIT H2"/>
    <property type="match status" value="1"/>
</dbReference>
<dbReference type="GO" id="GO:0003682">
    <property type="term" value="F:chromatin binding"/>
    <property type="evidence" value="ECO:0007669"/>
    <property type="project" value="TreeGrafter"/>
</dbReference>
<feature type="domain" description="Condensin-2 complex subunit H2 C-terminal" evidence="1">
    <location>
        <begin position="38"/>
        <end position="152"/>
    </location>
</feature>
<dbReference type="STRING" id="6313.A0A0K0DPY8"/>
<dbReference type="WBParaSite" id="ACAC_0001382701-mRNA-1">
    <property type="protein sequence ID" value="ACAC_0001382701-mRNA-1"/>
    <property type="gene ID" value="ACAC_0001382701"/>
</dbReference>
<proteinExistence type="predicted"/>
<evidence type="ECO:0000259" key="1">
    <source>
        <dbReference type="Pfam" id="PF16858"/>
    </source>
</evidence>
<dbReference type="Pfam" id="PF16858">
    <property type="entry name" value="CNDH2_C"/>
    <property type="match status" value="1"/>
</dbReference>
<dbReference type="GO" id="GO:0005634">
    <property type="term" value="C:nucleus"/>
    <property type="evidence" value="ECO:0007669"/>
    <property type="project" value="TreeGrafter"/>
</dbReference>
<keyword evidence="2" id="KW-1185">Reference proteome</keyword>
<dbReference type="GO" id="GO:0010032">
    <property type="term" value="P:meiotic chromosome condensation"/>
    <property type="evidence" value="ECO:0007669"/>
    <property type="project" value="TreeGrafter"/>
</dbReference>
<dbReference type="AlphaFoldDB" id="A0A0K0DPY8"/>
<dbReference type="InterPro" id="IPR031737">
    <property type="entry name" value="CNDH2_C"/>
</dbReference>
<dbReference type="PANTHER" id="PTHR14324">
    <property type="entry name" value="CONDENSIN-2 COMPLEX SUBUNIT H2"/>
    <property type="match status" value="1"/>
</dbReference>
<accession>A0A0K0DPY8</accession>
<evidence type="ECO:0000313" key="2">
    <source>
        <dbReference type="Proteomes" id="UP000035642"/>
    </source>
</evidence>
<reference evidence="2" key="1">
    <citation type="submission" date="2012-09" db="EMBL/GenBank/DDBJ databases">
        <authorList>
            <person name="Martin A.A."/>
        </authorList>
    </citation>
    <scope>NUCLEOTIDE SEQUENCE</scope>
</reference>
<protein>
    <submittedName>
        <fullName evidence="3">CNDH2_C domain-containing protein</fullName>
    </submittedName>
</protein>